<gene>
    <name evidence="2" type="ORF">PSON_ATCC_30995.1.T1730117</name>
</gene>
<proteinExistence type="predicted"/>
<evidence type="ECO:0000313" key="3">
    <source>
        <dbReference type="Proteomes" id="UP000692954"/>
    </source>
</evidence>
<name>A0A8S1RIR5_9CILI</name>
<dbReference type="PANTHER" id="PTHR30612">
    <property type="entry name" value="SECA INNER MEMBRANE COMPONENT OF SEC PROTEIN SECRETION SYSTEM"/>
    <property type="match status" value="1"/>
</dbReference>
<dbReference type="Proteomes" id="UP000692954">
    <property type="component" value="Unassembled WGS sequence"/>
</dbReference>
<evidence type="ECO:0000259" key="1">
    <source>
        <dbReference type="Pfam" id="PF01043"/>
    </source>
</evidence>
<protein>
    <recommendedName>
        <fullName evidence="1">SecA preprotein cross-linking domain-containing protein</fullName>
    </recommendedName>
</protein>
<dbReference type="InterPro" id="IPR011130">
    <property type="entry name" value="SecA_preprotein_X-link_dom"/>
</dbReference>
<accession>A0A8S1RIR5</accession>
<dbReference type="GO" id="GO:0016020">
    <property type="term" value="C:membrane"/>
    <property type="evidence" value="ECO:0007669"/>
    <property type="project" value="InterPro"/>
</dbReference>
<dbReference type="GO" id="GO:0006886">
    <property type="term" value="P:intracellular protein transport"/>
    <property type="evidence" value="ECO:0007669"/>
    <property type="project" value="InterPro"/>
</dbReference>
<comment type="caution">
    <text evidence="2">The sequence shown here is derived from an EMBL/GenBank/DDBJ whole genome shotgun (WGS) entry which is preliminary data.</text>
</comment>
<dbReference type="InterPro" id="IPR000185">
    <property type="entry name" value="SecA"/>
</dbReference>
<keyword evidence="3" id="KW-1185">Reference proteome</keyword>
<dbReference type="AlphaFoldDB" id="A0A8S1RIR5"/>
<dbReference type="PANTHER" id="PTHR30612:SF0">
    <property type="entry name" value="CHLOROPLAST PROTEIN-TRANSPORTING ATPASE"/>
    <property type="match status" value="1"/>
</dbReference>
<dbReference type="GO" id="GO:0005524">
    <property type="term" value="F:ATP binding"/>
    <property type="evidence" value="ECO:0007669"/>
    <property type="project" value="InterPro"/>
</dbReference>
<evidence type="ECO:0000313" key="2">
    <source>
        <dbReference type="EMBL" id="CAD8127193.1"/>
    </source>
</evidence>
<dbReference type="Pfam" id="PF01043">
    <property type="entry name" value="SecA_PP_bind"/>
    <property type="match status" value="1"/>
</dbReference>
<feature type="domain" description="SecA preprotein cross-linking" evidence="1">
    <location>
        <begin position="192"/>
        <end position="259"/>
    </location>
</feature>
<dbReference type="GO" id="GO:0017038">
    <property type="term" value="P:protein import"/>
    <property type="evidence" value="ECO:0007669"/>
    <property type="project" value="InterPro"/>
</dbReference>
<dbReference type="EMBL" id="CAJJDN010000173">
    <property type="protein sequence ID" value="CAD8127193.1"/>
    <property type="molecule type" value="Genomic_DNA"/>
</dbReference>
<organism evidence="2 3">
    <name type="scientific">Paramecium sonneborni</name>
    <dbReference type="NCBI Taxonomy" id="65129"/>
    <lineage>
        <taxon>Eukaryota</taxon>
        <taxon>Sar</taxon>
        <taxon>Alveolata</taxon>
        <taxon>Ciliophora</taxon>
        <taxon>Intramacronucleata</taxon>
        <taxon>Oligohymenophorea</taxon>
        <taxon>Peniculida</taxon>
        <taxon>Parameciidae</taxon>
        <taxon>Paramecium</taxon>
    </lineage>
</organism>
<dbReference type="OrthoDB" id="27934at2759"/>
<reference evidence="2" key="1">
    <citation type="submission" date="2021-01" db="EMBL/GenBank/DDBJ databases">
        <authorList>
            <consortium name="Genoscope - CEA"/>
            <person name="William W."/>
        </authorList>
    </citation>
    <scope>NUCLEOTIDE SEQUENCE</scope>
</reference>
<sequence>MEIYFIYVLSVIELYNHDNNKGCLAQIYTGEGKTLIVSMLTLLLCKKKKTNVDIVIVLQCCQQQMLKNQVLFINYFNYLSLIIYMNQIRERKSFHVMIVKLYMEIHIVSKLIYQDMNIQNQERWEIDNKDMLLLIKLIPCLLMHYSWIDMGLNLQSRAKPFDSDPEGMMAIQLLTQTNILKKTQQLVKMLNKFYSLISFKLYQLYEKILIESAIQAKFNLLEGVNYKIDNDNIRIVDYQNTGVVHKENMQWEKGLHQFLQIKHKVPQLH</sequence>
<dbReference type="GO" id="GO:0006605">
    <property type="term" value="P:protein targeting"/>
    <property type="evidence" value="ECO:0007669"/>
    <property type="project" value="InterPro"/>
</dbReference>